<comment type="caution">
    <text evidence="2">The sequence shown here is derived from an EMBL/GenBank/DDBJ whole genome shotgun (WGS) entry which is preliminary data.</text>
</comment>
<dbReference type="SUPFAM" id="SSF53335">
    <property type="entry name" value="S-adenosyl-L-methionine-dependent methyltransferases"/>
    <property type="match status" value="1"/>
</dbReference>
<dbReference type="RefSeq" id="WP_176271728.1">
    <property type="nucleotide sequence ID" value="NZ_JABWTA010000001.1"/>
</dbReference>
<name>A0A850H8X7_9SPHN</name>
<dbReference type="AlphaFoldDB" id="A0A850H8X7"/>
<evidence type="ECO:0000259" key="1">
    <source>
        <dbReference type="Pfam" id="PF08241"/>
    </source>
</evidence>
<keyword evidence="2" id="KW-0489">Methyltransferase</keyword>
<dbReference type="EMBL" id="JABWTA010000001">
    <property type="protein sequence ID" value="NVE93356.1"/>
    <property type="molecule type" value="Genomic_DNA"/>
</dbReference>
<dbReference type="Pfam" id="PF08241">
    <property type="entry name" value="Methyltransf_11"/>
    <property type="match status" value="1"/>
</dbReference>
<gene>
    <name evidence="2" type="ORF">HUO12_00425</name>
</gene>
<dbReference type="Proteomes" id="UP000546031">
    <property type="component" value="Unassembled WGS sequence"/>
</dbReference>
<evidence type="ECO:0000313" key="3">
    <source>
        <dbReference type="Proteomes" id="UP000546031"/>
    </source>
</evidence>
<accession>A0A850H8X7</accession>
<dbReference type="GO" id="GO:0032259">
    <property type="term" value="P:methylation"/>
    <property type="evidence" value="ECO:0007669"/>
    <property type="project" value="UniProtKB-KW"/>
</dbReference>
<dbReference type="Gene3D" id="3.40.50.150">
    <property type="entry name" value="Vaccinia Virus protein VP39"/>
    <property type="match status" value="1"/>
</dbReference>
<evidence type="ECO:0000313" key="2">
    <source>
        <dbReference type="EMBL" id="NVE93356.1"/>
    </source>
</evidence>
<keyword evidence="3" id="KW-1185">Reference proteome</keyword>
<protein>
    <submittedName>
        <fullName evidence="2">Methyltransferase domain-containing protein</fullName>
    </submittedName>
</protein>
<feature type="domain" description="Methyltransferase type 11" evidence="1">
    <location>
        <begin position="51"/>
        <end position="130"/>
    </location>
</feature>
<dbReference type="GO" id="GO:0008757">
    <property type="term" value="F:S-adenosylmethionine-dependent methyltransferase activity"/>
    <property type="evidence" value="ECO:0007669"/>
    <property type="project" value="InterPro"/>
</dbReference>
<organism evidence="2 3">
    <name type="scientific">Altererythrobacter lutimaris</name>
    <dbReference type="NCBI Taxonomy" id="2743979"/>
    <lineage>
        <taxon>Bacteria</taxon>
        <taxon>Pseudomonadati</taxon>
        <taxon>Pseudomonadota</taxon>
        <taxon>Alphaproteobacteria</taxon>
        <taxon>Sphingomonadales</taxon>
        <taxon>Erythrobacteraceae</taxon>
        <taxon>Altererythrobacter</taxon>
    </lineage>
</organism>
<proteinExistence type="predicted"/>
<keyword evidence="2" id="KW-0808">Transferase</keyword>
<sequence length="235" mass="26075">MPDTVTASEAYALRFSGDAGAYLLDVQELSLAAILNAEPRLPAGASFLDHAGTHGQVAPLLQQYGFARTVSASSMNLVDRANTADPKIVGPLHKLDMASKVFDGVICVRLLAHTDDIDAAVAEMCRLARQTVIVDYPSQRSINLFSRWLFKYKKHIERDTREFTSVSDRRLIKAFERNGFRLNVIERQFFIPMAIHRAVGSNRLMKGIEALARGLGLTRLMGNPAVARFDRIDSE</sequence>
<reference evidence="2 3" key="1">
    <citation type="submission" date="2020-06" db="EMBL/GenBank/DDBJ databases">
        <title>Altererythrobacter lutimaris sp. nov., a marine bacterium isolated from a tidal flat.</title>
        <authorList>
            <person name="Kim D."/>
            <person name="Yoo Y."/>
            <person name="Kim J.-J."/>
        </authorList>
    </citation>
    <scope>NUCLEOTIDE SEQUENCE [LARGE SCALE GENOMIC DNA]</scope>
    <source>
        <strain evidence="2 3">JGD-16</strain>
    </source>
</reference>
<dbReference type="InterPro" id="IPR013216">
    <property type="entry name" value="Methyltransf_11"/>
</dbReference>
<dbReference type="InterPro" id="IPR029063">
    <property type="entry name" value="SAM-dependent_MTases_sf"/>
</dbReference>